<dbReference type="AlphaFoldDB" id="A0A4U1Z117"/>
<evidence type="ECO:0000256" key="4">
    <source>
        <dbReference type="ARBA" id="ARBA00022679"/>
    </source>
</evidence>
<comment type="catalytic activity">
    <reaction evidence="7">
        <text>a 2'-deoxyadenosine in DNA + S-adenosyl-L-methionine = an N(6)-methyl-2'-deoxyadenosine in DNA + S-adenosyl-L-homocysteine + H(+)</text>
        <dbReference type="Rhea" id="RHEA:15197"/>
        <dbReference type="Rhea" id="RHEA-COMP:12418"/>
        <dbReference type="Rhea" id="RHEA-COMP:12419"/>
        <dbReference type="ChEBI" id="CHEBI:15378"/>
        <dbReference type="ChEBI" id="CHEBI:57856"/>
        <dbReference type="ChEBI" id="CHEBI:59789"/>
        <dbReference type="ChEBI" id="CHEBI:90615"/>
        <dbReference type="ChEBI" id="CHEBI:90616"/>
        <dbReference type="EC" id="2.1.1.72"/>
    </reaction>
</comment>
<dbReference type="GO" id="GO:0032259">
    <property type="term" value="P:methylation"/>
    <property type="evidence" value="ECO:0007669"/>
    <property type="project" value="UniProtKB-KW"/>
</dbReference>
<evidence type="ECO:0000256" key="1">
    <source>
        <dbReference type="ARBA" id="ARBA00006594"/>
    </source>
</evidence>
<reference evidence="10 11" key="1">
    <citation type="submission" date="2019-04" db="EMBL/GenBank/DDBJ databases">
        <title>A reverse ecology approach based on a biological definition of microbial populations.</title>
        <authorList>
            <person name="Arevalo P."/>
            <person name="Vaninsberghe D."/>
            <person name="Elsherbini J."/>
            <person name="Gore J."/>
            <person name="Polz M."/>
        </authorList>
    </citation>
    <scope>NUCLEOTIDE SEQUENCE [LARGE SCALE GENOMIC DNA]</scope>
    <source>
        <strain evidence="10 11">10N.261.46.E4</strain>
    </source>
</reference>
<dbReference type="InterPro" id="IPR054520">
    <property type="entry name" value="M_Eco57I_C"/>
</dbReference>
<dbReference type="PANTHER" id="PTHR33841:SF5">
    <property type="entry name" value="DNA METHYLASE (MODIFICATION METHYLASE) (METHYLTRANSFERASE)-RELATED"/>
    <property type="match status" value="1"/>
</dbReference>
<accession>A0A4U1Z117</accession>
<dbReference type="Pfam" id="PF22837">
    <property type="entry name" value="M_Eco57I_C"/>
    <property type="match status" value="1"/>
</dbReference>
<evidence type="ECO:0000313" key="10">
    <source>
        <dbReference type="EMBL" id="TKF27765.1"/>
    </source>
</evidence>
<feature type="domain" description="Type II methyltransferase M.Eco57I C-terminal" evidence="9">
    <location>
        <begin position="511"/>
        <end position="657"/>
    </location>
</feature>
<evidence type="ECO:0000256" key="2">
    <source>
        <dbReference type="ARBA" id="ARBA00011900"/>
    </source>
</evidence>
<protein>
    <recommendedName>
        <fullName evidence="2">site-specific DNA-methyltransferase (adenine-specific)</fullName>
        <ecNumber evidence="2">2.1.1.72</ecNumber>
    </recommendedName>
</protein>
<evidence type="ECO:0000256" key="6">
    <source>
        <dbReference type="ARBA" id="ARBA00022747"/>
    </source>
</evidence>
<proteinExistence type="inferred from homology"/>
<dbReference type="EMBL" id="SYUW01000011">
    <property type="protein sequence ID" value="TKF27765.1"/>
    <property type="molecule type" value="Genomic_DNA"/>
</dbReference>
<name>A0A4U1Z117_9VIBR</name>
<dbReference type="InterPro" id="IPR003356">
    <property type="entry name" value="DNA_methylase_A-5"/>
</dbReference>
<evidence type="ECO:0000256" key="5">
    <source>
        <dbReference type="ARBA" id="ARBA00022691"/>
    </source>
</evidence>
<keyword evidence="5" id="KW-0949">S-adenosyl-L-methionine</keyword>
<evidence type="ECO:0000256" key="3">
    <source>
        <dbReference type="ARBA" id="ARBA00022603"/>
    </source>
</evidence>
<keyword evidence="3 10" id="KW-0489">Methyltransferase</keyword>
<dbReference type="GO" id="GO:0008170">
    <property type="term" value="F:N-methyltransferase activity"/>
    <property type="evidence" value="ECO:0007669"/>
    <property type="project" value="InterPro"/>
</dbReference>
<dbReference type="GO" id="GO:0009307">
    <property type="term" value="P:DNA restriction-modification system"/>
    <property type="evidence" value="ECO:0007669"/>
    <property type="project" value="UniProtKB-KW"/>
</dbReference>
<dbReference type="GO" id="GO:0003677">
    <property type="term" value="F:DNA binding"/>
    <property type="evidence" value="ECO:0007669"/>
    <property type="project" value="InterPro"/>
</dbReference>
<comment type="caution">
    <text evidence="10">The sequence shown here is derived from an EMBL/GenBank/DDBJ whole genome shotgun (WGS) entry which is preliminary data.</text>
</comment>
<dbReference type="Proteomes" id="UP000305234">
    <property type="component" value="Unassembled WGS sequence"/>
</dbReference>
<keyword evidence="6" id="KW-0680">Restriction system</keyword>
<comment type="similarity">
    <text evidence="1">Belongs to the N(4)/N(6)-methyltransferase family.</text>
</comment>
<feature type="domain" description="DNA methylase adenine-specific" evidence="8">
    <location>
        <begin position="19"/>
        <end position="125"/>
    </location>
</feature>
<dbReference type="PROSITE" id="PS00092">
    <property type="entry name" value="N6_MTASE"/>
    <property type="match status" value="1"/>
</dbReference>
<dbReference type="Pfam" id="PF02384">
    <property type="entry name" value="N6_Mtase"/>
    <property type="match status" value="1"/>
</dbReference>
<evidence type="ECO:0000259" key="8">
    <source>
        <dbReference type="Pfam" id="PF02384"/>
    </source>
</evidence>
<dbReference type="InterPro" id="IPR002052">
    <property type="entry name" value="DNA_methylase_N6_adenine_CS"/>
</dbReference>
<dbReference type="SUPFAM" id="SSF53335">
    <property type="entry name" value="S-adenosyl-L-methionine-dependent methyltransferases"/>
    <property type="match status" value="1"/>
</dbReference>
<keyword evidence="4 10" id="KW-0808">Transferase</keyword>
<dbReference type="InterPro" id="IPR050953">
    <property type="entry name" value="N4_N6_ade-DNA_methylase"/>
</dbReference>
<sequence>MLKNIEVFALKEGFSSSYERKKRLGQYFSGEKLGRLLANLAGVESDNTVLDTMAGSGDLLSSCHELGVAQNALSGIEVDPIAYKECNRRLNESNCVLGSAFEESSYSNFKNREWDVVITNPPYVRYQRMSSRAGSDNLLSNATEIRSQLLKVLESLSHLDARDKEIFSNLIKNYSGLSDLAVPSWILNSLLVKEGGTFALVLPESWLSRDYALIVKYILFRWFRIEYIVEDANACWFSEAQVKTTLLIARRIPRKESAFDFCEHDNFLKVSIFDKAKSNSSLVGNLYPSNDKPERLFSGDMRECLLSKYSIHSEMLEVESVPLSNMILGVEKYIKNKKWFGKVESNRNINSSPLISFPYEMLSWSNGIKGNVKFVDLISLGVRFGQGLRTGANSFFYLDLISCDIDYFKVRTSKLTGFSEIKVSHEHVMKVIRRQSELPIGYTVSDDDLLGCVLTIEGYALSEDILESNGLAREEYTALDSDLSDYIRRAELINFGSDSNPKKVVELSAVSTNVRTEKKGSAERYWYMLPSIARRHKPDMFLARVNNSSPKVFLNQDSKAIIDANFSTVWLEGESKLDVYSLLAIMNSTLFSVFLECSASVMGGGALKVEATHLKRLSIPDFTAIVLTNLSSLGFDLSVSVSDDQSKEIVRKIDEEIISFIFEEDNVELALIDLEELKNKALVKRSK</sequence>
<evidence type="ECO:0000256" key="7">
    <source>
        <dbReference type="ARBA" id="ARBA00047942"/>
    </source>
</evidence>
<dbReference type="EC" id="2.1.1.72" evidence="2"/>
<gene>
    <name evidence="10" type="ORF">FCV52_04095</name>
</gene>
<dbReference type="PANTHER" id="PTHR33841">
    <property type="entry name" value="DNA METHYLTRANSFERASE YEEA-RELATED"/>
    <property type="match status" value="1"/>
</dbReference>
<dbReference type="PRINTS" id="PR00507">
    <property type="entry name" value="N12N6MTFRASE"/>
</dbReference>
<organism evidence="10 11">
    <name type="scientific">Vibrio kanaloae</name>
    <dbReference type="NCBI Taxonomy" id="170673"/>
    <lineage>
        <taxon>Bacteria</taxon>
        <taxon>Pseudomonadati</taxon>
        <taxon>Pseudomonadota</taxon>
        <taxon>Gammaproteobacteria</taxon>
        <taxon>Vibrionales</taxon>
        <taxon>Vibrionaceae</taxon>
        <taxon>Vibrio</taxon>
    </lineage>
</organism>
<evidence type="ECO:0000313" key="11">
    <source>
        <dbReference type="Proteomes" id="UP000305234"/>
    </source>
</evidence>
<dbReference type="Gene3D" id="3.40.50.150">
    <property type="entry name" value="Vaccinia Virus protein VP39"/>
    <property type="match status" value="1"/>
</dbReference>
<dbReference type="InterPro" id="IPR029063">
    <property type="entry name" value="SAM-dependent_MTases_sf"/>
</dbReference>
<evidence type="ECO:0000259" key="9">
    <source>
        <dbReference type="Pfam" id="PF22837"/>
    </source>
</evidence>
<dbReference type="GO" id="GO:0009007">
    <property type="term" value="F:site-specific DNA-methyltransferase (adenine-specific) activity"/>
    <property type="evidence" value="ECO:0007669"/>
    <property type="project" value="UniProtKB-EC"/>
</dbReference>